<feature type="compositionally biased region" description="Polar residues" evidence="1">
    <location>
        <begin position="111"/>
        <end position="120"/>
    </location>
</feature>
<feature type="compositionally biased region" description="Low complexity" evidence="1">
    <location>
        <begin position="531"/>
        <end position="540"/>
    </location>
</feature>
<dbReference type="PROSITE" id="PS51257">
    <property type="entry name" value="PROKAR_LIPOPROTEIN"/>
    <property type="match status" value="1"/>
</dbReference>
<feature type="compositionally biased region" description="Low complexity" evidence="1">
    <location>
        <begin position="209"/>
        <end position="219"/>
    </location>
</feature>
<feature type="region of interest" description="Disordered" evidence="1">
    <location>
        <begin position="194"/>
        <end position="338"/>
    </location>
</feature>
<feature type="chain" id="PRO_5017360538" evidence="2">
    <location>
        <begin position="38"/>
        <end position="599"/>
    </location>
</feature>
<evidence type="ECO:0000256" key="1">
    <source>
        <dbReference type="SAM" id="MobiDB-lite"/>
    </source>
</evidence>
<feature type="compositionally biased region" description="Polar residues" evidence="1">
    <location>
        <begin position="325"/>
        <end position="335"/>
    </location>
</feature>
<gene>
    <name evidence="3" type="ORF">CBR_g51111</name>
</gene>
<accession>A0A388K670</accession>
<comment type="caution">
    <text evidence="3">The sequence shown here is derived from an EMBL/GenBank/DDBJ whole genome shotgun (WGS) entry which is preliminary data.</text>
</comment>
<feature type="region of interest" description="Disordered" evidence="1">
    <location>
        <begin position="507"/>
        <end position="549"/>
    </location>
</feature>
<feature type="region of interest" description="Disordered" evidence="1">
    <location>
        <begin position="472"/>
        <end position="492"/>
    </location>
</feature>
<sequence length="599" mass="59466">MMASSTRIRSSPVSSTSCHLIHLAVVAMAACCMLTSAEEFVASARVLVDAGTIEAGVWGSPLETSTTGSVASGGRSNPHTASSSAGAAGDGEGANLEATEARGDSEGGSAPGTTTRSAASESHWEEGGERGTATAAGPFTRNSGAGVAASKDTRIINLAATAKSLTATGAARRAGACTGSHSAVRARSALGLLTSSTTTAERSSDRRSAQAASRGGSSSTDWGVNEPFMGGDQAAGDTEEGTSVGSTVARGTGTLHPSGNDVDEAMGAANGGYGDAGEATTGSKRSRTPAVAMASPALSGGSSFARDDDSSTMMAENGRPRAEPVTTTTPSNPSRWTVGGKGALPGPPPGDDIVRQRAPTLSTAQQTGKDGDVPTGGVVTEKDPHGELDGHVSEIVRGTTSPPQAGNHQRVVVAIPKPWDERPPQVGSPVLESEANILATATVVHQRRSMPVPPPSVSAIIPPALHVSGSLPSVSTAAPPSSPGSTAPSRSNVTIIGRNATLLGNSTAPSFSAPAPAPPPPSSPSVYPFISAASRSSPESRAPDGGGNRDAAFSAAMAKTDISGGFSLSFSGSICRSIVLLSSVLIAHIGLVVAGGLCA</sequence>
<dbReference type="Gramene" id="GBG65516">
    <property type="protein sequence ID" value="GBG65516"/>
    <property type="gene ID" value="CBR_g51111"/>
</dbReference>
<dbReference type="Proteomes" id="UP000265515">
    <property type="component" value="Unassembled WGS sequence"/>
</dbReference>
<feature type="compositionally biased region" description="Low complexity" evidence="1">
    <location>
        <begin position="472"/>
        <end position="491"/>
    </location>
</feature>
<dbReference type="AlphaFoldDB" id="A0A388K670"/>
<evidence type="ECO:0000313" key="4">
    <source>
        <dbReference type="Proteomes" id="UP000265515"/>
    </source>
</evidence>
<dbReference type="EMBL" id="BFEA01000062">
    <property type="protein sequence ID" value="GBG65516.1"/>
    <property type="molecule type" value="Genomic_DNA"/>
</dbReference>
<organism evidence="3 4">
    <name type="scientific">Chara braunii</name>
    <name type="common">Braun's stonewort</name>
    <dbReference type="NCBI Taxonomy" id="69332"/>
    <lineage>
        <taxon>Eukaryota</taxon>
        <taxon>Viridiplantae</taxon>
        <taxon>Streptophyta</taxon>
        <taxon>Charophyceae</taxon>
        <taxon>Charales</taxon>
        <taxon>Characeae</taxon>
        <taxon>Chara</taxon>
    </lineage>
</organism>
<proteinExistence type="predicted"/>
<name>A0A388K670_CHABU</name>
<feature type="signal peptide" evidence="2">
    <location>
        <begin position="1"/>
        <end position="37"/>
    </location>
</feature>
<reference evidence="3 4" key="1">
    <citation type="journal article" date="2018" name="Cell">
        <title>The Chara Genome: Secondary Complexity and Implications for Plant Terrestrialization.</title>
        <authorList>
            <person name="Nishiyama T."/>
            <person name="Sakayama H."/>
            <person name="Vries J.D."/>
            <person name="Buschmann H."/>
            <person name="Saint-Marcoux D."/>
            <person name="Ullrich K.K."/>
            <person name="Haas F.B."/>
            <person name="Vanderstraeten L."/>
            <person name="Becker D."/>
            <person name="Lang D."/>
            <person name="Vosolsobe S."/>
            <person name="Rombauts S."/>
            <person name="Wilhelmsson P.K.I."/>
            <person name="Janitza P."/>
            <person name="Kern R."/>
            <person name="Heyl A."/>
            <person name="Rumpler F."/>
            <person name="Villalobos L.I.A.C."/>
            <person name="Clay J.M."/>
            <person name="Skokan R."/>
            <person name="Toyoda A."/>
            <person name="Suzuki Y."/>
            <person name="Kagoshima H."/>
            <person name="Schijlen E."/>
            <person name="Tajeshwar N."/>
            <person name="Catarino B."/>
            <person name="Hetherington A.J."/>
            <person name="Saltykova A."/>
            <person name="Bonnot C."/>
            <person name="Breuninger H."/>
            <person name="Symeonidi A."/>
            <person name="Radhakrishnan G.V."/>
            <person name="Van Nieuwerburgh F."/>
            <person name="Deforce D."/>
            <person name="Chang C."/>
            <person name="Karol K.G."/>
            <person name="Hedrich R."/>
            <person name="Ulvskov P."/>
            <person name="Glockner G."/>
            <person name="Delwiche C.F."/>
            <person name="Petrasek J."/>
            <person name="Van de Peer Y."/>
            <person name="Friml J."/>
            <person name="Beilby M."/>
            <person name="Dolan L."/>
            <person name="Kohara Y."/>
            <person name="Sugano S."/>
            <person name="Fujiyama A."/>
            <person name="Delaux P.-M."/>
            <person name="Quint M."/>
            <person name="TheiBen G."/>
            <person name="Hagemann M."/>
            <person name="Harholt J."/>
            <person name="Dunand C."/>
            <person name="Zachgo S."/>
            <person name="Langdale J."/>
            <person name="Maumus F."/>
            <person name="Straeten D.V.D."/>
            <person name="Gould S.B."/>
            <person name="Rensing S.A."/>
        </authorList>
    </citation>
    <scope>NUCLEOTIDE SEQUENCE [LARGE SCALE GENOMIC DNA]</scope>
    <source>
        <strain evidence="3 4">S276</strain>
    </source>
</reference>
<evidence type="ECO:0000313" key="3">
    <source>
        <dbReference type="EMBL" id="GBG65516.1"/>
    </source>
</evidence>
<feature type="region of interest" description="Disordered" evidence="1">
    <location>
        <begin position="58"/>
        <end position="146"/>
    </location>
</feature>
<evidence type="ECO:0000256" key="2">
    <source>
        <dbReference type="SAM" id="SignalP"/>
    </source>
</evidence>
<feature type="compositionally biased region" description="Polar residues" evidence="1">
    <location>
        <begin position="62"/>
        <end position="80"/>
    </location>
</feature>
<keyword evidence="4" id="KW-1185">Reference proteome</keyword>
<protein>
    <submittedName>
        <fullName evidence="3">Uncharacterized protein</fullName>
    </submittedName>
</protein>
<keyword evidence="2" id="KW-0732">Signal</keyword>